<reference evidence="1 2" key="1">
    <citation type="submission" date="2024-04" db="EMBL/GenBank/DDBJ databases">
        <authorList>
            <person name="Waldvogel A.-M."/>
            <person name="Schoenle A."/>
        </authorList>
    </citation>
    <scope>NUCLEOTIDE SEQUENCE [LARGE SCALE GENOMIC DNA]</scope>
</reference>
<dbReference type="EMBL" id="OZ035829">
    <property type="protein sequence ID" value="CAL1611908.1"/>
    <property type="molecule type" value="Genomic_DNA"/>
</dbReference>
<sequence>MVVHGASWLFMVVHGGGWWLMVVDGGYGGGWWLMVVHGGSWWFMVVDGPLVGAMAGPRVELAAAAPHLLQTSLDNSLELISETPKRQDPVRRITANVNTGGHLASLSEHLPSGHSGVGHSI</sequence>
<gene>
    <name evidence="1" type="ORF">KC01_LOCUS38296</name>
</gene>
<proteinExistence type="predicted"/>
<organism evidence="1 2">
    <name type="scientific">Knipowitschia caucasica</name>
    <name type="common">Caucasian dwarf goby</name>
    <name type="synonym">Pomatoschistus caucasicus</name>
    <dbReference type="NCBI Taxonomy" id="637954"/>
    <lineage>
        <taxon>Eukaryota</taxon>
        <taxon>Metazoa</taxon>
        <taxon>Chordata</taxon>
        <taxon>Craniata</taxon>
        <taxon>Vertebrata</taxon>
        <taxon>Euteleostomi</taxon>
        <taxon>Actinopterygii</taxon>
        <taxon>Neopterygii</taxon>
        <taxon>Teleostei</taxon>
        <taxon>Neoteleostei</taxon>
        <taxon>Acanthomorphata</taxon>
        <taxon>Gobiaria</taxon>
        <taxon>Gobiiformes</taxon>
        <taxon>Gobioidei</taxon>
        <taxon>Gobiidae</taxon>
        <taxon>Gobiinae</taxon>
        <taxon>Knipowitschia</taxon>
    </lineage>
</organism>
<evidence type="ECO:0008006" key="3">
    <source>
        <dbReference type="Google" id="ProtNLM"/>
    </source>
</evidence>
<dbReference type="AlphaFoldDB" id="A0AAV2MEU7"/>
<protein>
    <recommendedName>
        <fullName evidence="3">Secreted protein</fullName>
    </recommendedName>
</protein>
<accession>A0AAV2MEU7</accession>
<keyword evidence="2" id="KW-1185">Reference proteome</keyword>
<dbReference type="Proteomes" id="UP001497482">
    <property type="component" value="Chromosome 7"/>
</dbReference>
<evidence type="ECO:0000313" key="1">
    <source>
        <dbReference type="EMBL" id="CAL1611908.1"/>
    </source>
</evidence>
<evidence type="ECO:0000313" key="2">
    <source>
        <dbReference type="Proteomes" id="UP001497482"/>
    </source>
</evidence>
<name>A0AAV2MEU7_KNICA</name>